<dbReference type="KEGG" id="dmm:dnm_031770"/>
<organism evidence="1 2">
    <name type="scientific">Desulfonema magnum</name>
    <dbReference type="NCBI Taxonomy" id="45655"/>
    <lineage>
        <taxon>Bacteria</taxon>
        <taxon>Pseudomonadati</taxon>
        <taxon>Thermodesulfobacteriota</taxon>
        <taxon>Desulfobacteria</taxon>
        <taxon>Desulfobacterales</taxon>
        <taxon>Desulfococcaceae</taxon>
        <taxon>Desulfonema</taxon>
    </lineage>
</organism>
<evidence type="ECO:0000313" key="2">
    <source>
        <dbReference type="Proteomes" id="UP000663722"/>
    </source>
</evidence>
<accession>A0A975GNS0</accession>
<proteinExistence type="predicted"/>
<protein>
    <submittedName>
        <fullName evidence="1">Uncharacterized protein</fullName>
    </submittedName>
</protein>
<sequence>MEIFFARTGKIQQIEKFPDCVRDCKETRLFSRTGTLPVRKKPGFSHVRRARSVTARKFFDLLKLAIFFEKL</sequence>
<reference evidence="1" key="1">
    <citation type="journal article" date="2021" name="Microb. Physiol.">
        <title>Proteogenomic Insights into the Physiology of Marine, Sulfate-Reducing, Filamentous Desulfonema limicola and Desulfonema magnum.</title>
        <authorList>
            <person name="Schnaars V."/>
            <person name="Wohlbrand L."/>
            <person name="Scheve S."/>
            <person name="Hinrichs C."/>
            <person name="Reinhardt R."/>
            <person name="Rabus R."/>
        </authorList>
    </citation>
    <scope>NUCLEOTIDE SEQUENCE</scope>
    <source>
        <strain evidence="1">4be13</strain>
    </source>
</reference>
<dbReference type="AlphaFoldDB" id="A0A975GNS0"/>
<dbReference type="Proteomes" id="UP000663722">
    <property type="component" value="Chromosome"/>
</dbReference>
<name>A0A975GNS0_9BACT</name>
<evidence type="ECO:0000313" key="1">
    <source>
        <dbReference type="EMBL" id="QTA87148.1"/>
    </source>
</evidence>
<dbReference type="EMBL" id="CP061800">
    <property type="protein sequence ID" value="QTA87148.1"/>
    <property type="molecule type" value="Genomic_DNA"/>
</dbReference>
<keyword evidence="2" id="KW-1185">Reference proteome</keyword>
<gene>
    <name evidence="1" type="ORF">dnm_031770</name>
</gene>